<reference evidence="3 4" key="1">
    <citation type="submission" date="2016-05" db="EMBL/GenBank/DDBJ databases">
        <authorList>
            <person name="Naeem Raeece"/>
        </authorList>
    </citation>
    <scope>NUCLEOTIDE SEQUENCE [LARGE SCALE GENOMIC DNA]</scope>
</reference>
<proteinExistence type="predicted"/>
<gene>
    <name evidence="2" type="ORF">POVWA1_065570</name>
    <name evidence="1" type="ORF">POVWA2_062240</name>
</gene>
<dbReference type="EMBL" id="FLRE01000231">
    <property type="protein sequence ID" value="SBT51509.1"/>
    <property type="molecule type" value="Genomic_DNA"/>
</dbReference>
<evidence type="ECO:0000313" key="3">
    <source>
        <dbReference type="Proteomes" id="UP000078550"/>
    </source>
</evidence>
<accession>A0A1A9A5N9</accession>
<protein>
    <submittedName>
        <fullName evidence="1">Uncharacterized protein</fullName>
    </submittedName>
</protein>
<dbReference type="EMBL" id="FLRD01000470">
    <property type="protein sequence ID" value="SBT54062.1"/>
    <property type="molecule type" value="Genomic_DNA"/>
</dbReference>
<evidence type="ECO:0000313" key="1">
    <source>
        <dbReference type="EMBL" id="SBT51509.1"/>
    </source>
</evidence>
<dbReference type="Proteomes" id="UP000078555">
    <property type="component" value="Unassembled WGS sequence"/>
</dbReference>
<reference evidence="1" key="2">
    <citation type="submission" date="2016-05" db="EMBL/GenBank/DDBJ databases">
        <authorList>
            <person name="Lavstsen T."/>
            <person name="Jespersen J.S."/>
        </authorList>
    </citation>
    <scope>NUCLEOTIDE SEQUENCE [LARGE SCALE GENOMIC DNA]</scope>
</reference>
<dbReference type="AlphaFoldDB" id="A0A1A9A5N9"/>
<keyword evidence="4" id="KW-1185">Reference proteome</keyword>
<evidence type="ECO:0000313" key="2">
    <source>
        <dbReference type="EMBL" id="SBT54062.1"/>
    </source>
</evidence>
<name>A0A1A9A5N9_PLAOA</name>
<dbReference type="Proteomes" id="UP000078550">
    <property type="component" value="Unassembled WGS sequence"/>
</dbReference>
<evidence type="ECO:0000313" key="4">
    <source>
        <dbReference type="Proteomes" id="UP000078555"/>
    </source>
</evidence>
<sequence length="70" mass="7723">MASALPIHPSEEYYSTTSSLVSSNFHDSPAAKVSSLEIRNSNRDTIILHVLDVFPKKTLHEENPSTGEKP</sequence>
<organism evidence="1 3">
    <name type="scientific">Plasmodium ovale wallikeri</name>
    <dbReference type="NCBI Taxonomy" id="864142"/>
    <lineage>
        <taxon>Eukaryota</taxon>
        <taxon>Sar</taxon>
        <taxon>Alveolata</taxon>
        <taxon>Apicomplexa</taxon>
        <taxon>Aconoidasida</taxon>
        <taxon>Haemosporida</taxon>
        <taxon>Plasmodiidae</taxon>
        <taxon>Plasmodium</taxon>
        <taxon>Plasmodium (Plasmodium)</taxon>
    </lineage>
</organism>